<dbReference type="InterPro" id="IPR008183">
    <property type="entry name" value="Aldose_1/G6P_1-epimerase"/>
</dbReference>
<dbReference type="RefSeq" id="WP_317488155.1">
    <property type="nucleotide sequence ID" value="NZ_CP136051.1"/>
</dbReference>
<evidence type="ECO:0000256" key="3">
    <source>
        <dbReference type="ARBA" id="ARBA00005028"/>
    </source>
</evidence>
<protein>
    <recommendedName>
        <fullName evidence="7 11">Aldose 1-epimerase</fullName>
        <ecNumber evidence="6 11">5.1.3.3</ecNumber>
    </recommendedName>
</protein>
<dbReference type="Proteomes" id="UP001302349">
    <property type="component" value="Chromosome"/>
</dbReference>
<evidence type="ECO:0000256" key="1">
    <source>
        <dbReference type="ARBA" id="ARBA00001614"/>
    </source>
</evidence>
<dbReference type="Gene3D" id="2.70.98.10">
    <property type="match status" value="1"/>
</dbReference>
<evidence type="ECO:0000256" key="2">
    <source>
        <dbReference type="ARBA" id="ARBA00001913"/>
    </source>
</evidence>
<evidence type="ECO:0000256" key="9">
    <source>
        <dbReference type="ARBA" id="ARBA00023235"/>
    </source>
</evidence>
<name>A0ABZ0IN44_9BACT</name>
<dbReference type="InterPro" id="IPR015443">
    <property type="entry name" value="Aldose_1-epimerase"/>
</dbReference>
<comment type="cofactor">
    <cofactor evidence="2">
        <name>Ca(2+)</name>
        <dbReference type="ChEBI" id="CHEBI:29108"/>
    </cofactor>
</comment>
<evidence type="ECO:0000256" key="10">
    <source>
        <dbReference type="ARBA" id="ARBA00023277"/>
    </source>
</evidence>
<dbReference type="PROSITE" id="PS00545">
    <property type="entry name" value="ALDOSE_1_EPIMERASE"/>
    <property type="match status" value="1"/>
</dbReference>
<dbReference type="InterPro" id="IPR014718">
    <property type="entry name" value="GH-type_carb-bd"/>
</dbReference>
<organism evidence="12 13">
    <name type="scientific">Imperialibacter roseus</name>
    <dbReference type="NCBI Taxonomy" id="1324217"/>
    <lineage>
        <taxon>Bacteria</taxon>
        <taxon>Pseudomonadati</taxon>
        <taxon>Bacteroidota</taxon>
        <taxon>Cytophagia</taxon>
        <taxon>Cytophagales</taxon>
        <taxon>Flammeovirgaceae</taxon>
        <taxon>Imperialibacter</taxon>
    </lineage>
</organism>
<dbReference type="InterPro" id="IPR011013">
    <property type="entry name" value="Gal_mutarotase_sf_dom"/>
</dbReference>
<dbReference type="CDD" id="cd09019">
    <property type="entry name" value="galactose_mutarotase_like"/>
    <property type="match status" value="1"/>
</dbReference>
<evidence type="ECO:0000313" key="13">
    <source>
        <dbReference type="Proteomes" id="UP001302349"/>
    </source>
</evidence>
<comment type="similarity">
    <text evidence="4 11">Belongs to the aldose epimerase family.</text>
</comment>
<evidence type="ECO:0000256" key="5">
    <source>
        <dbReference type="ARBA" id="ARBA00011245"/>
    </source>
</evidence>
<reference evidence="12 13" key="1">
    <citation type="journal article" date="2023" name="Microbiol. Resour. Announc.">
        <title>Complete Genome Sequence of Imperialibacter roseus strain P4T.</title>
        <authorList>
            <person name="Tizabi D.R."/>
            <person name="Bachvaroff T."/>
            <person name="Hill R.T."/>
        </authorList>
    </citation>
    <scope>NUCLEOTIDE SEQUENCE [LARGE SCALE GENOMIC DNA]</scope>
    <source>
        <strain evidence="12 13">P4T</strain>
    </source>
</reference>
<sequence>MPTKEKTEETATASRISAADWGEVDGKKVQLFTLTNEAGSEVKITNYGGIVTEWNFPEKNGKVSSIVLGFDSLKTYLAGHPFFGAIAGRYANRIAKGQFSIDGETYTLAKNNGENSLHGGVKGFDKQVWTANAIDGDEPSLELTYLSADGEEGYPGNLNVKVVYTLTADNELKIDYTATTDKATVLNLTNHSYFNLTGSPANTILDHELRIKAQRYTPVDGGLIPTGELAPVAGTPFDFFDAAKIGERIEQTGGDPFGYDHNFVLDGEAGQLRNVVIVTDSVSGRRLDMATTQPGVQFYTGNFLDGSVKSDEGIPYGRNTGFCLETQHFPDSPNQPDFPSALLKPGETYHQTTVYKISLME</sequence>
<accession>A0ABZ0IN44</accession>
<dbReference type="GO" id="GO:0016853">
    <property type="term" value="F:isomerase activity"/>
    <property type="evidence" value="ECO:0007669"/>
    <property type="project" value="UniProtKB-KW"/>
</dbReference>
<dbReference type="Pfam" id="PF01263">
    <property type="entry name" value="Aldose_epim"/>
    <property type="match status" value="1"/>
</dbReference>
<keyword evidence="10 11" id="KW-0119">Carbohydrate metabolism</keyword>
<gene>
    <name evidence="12" type="ORF">RT717_20145</name>
</gene>
<comment type="pathway">
    <text evidence="3 11">Carbohydrate metabolism; hexose metabolism.</text>
</comment>
<keyword evidence="8" id="KW-0106">Calcium</keyword>
<dbReference type="EMBL" id="CP136051">
    <property type="protein sequence ID" value="WOK05395.1"/>
    <property type="molecule type" value="Genomic_DNA"/>
</dbReference>
<evidence type="ECO:0000256" key="8">
    <source>
        <dbReference type="ARBA" id="ARBA00022837"/>
    </source>
</evidence>
<comment type="subunit">
    <text evidence="5">Monomer.</text>
</comment>
<evidence type="ECO:0000256" key="11">
    <source>
        <dbReference type="PIRNR" id="PIRNR005096"/>
    </source>
</evidence>
<keyword evidence="13" id="KW-1185">Reference proteome</keyword>
<keyword evidence="9 11" id="KW-0413">Isomerase</keyword>
<dbReference type="InterPro" id="IPR018052">
    <property type="entry name" value="Ald1_epimerase_CS"/>
</dbReference>
<comment type="catalytic activity">
    <reaction evidence="1 11">
        <text>alpha-D-glucose = beta-D-glucose</text>
        <dbReference type="Rhea" id="RHEA:10264"/>
        <dbReference type="ChEBI" id="CHEBI:15903"/>
        <dbReference type="ChEBI" id="CHEBI:17925"/>
        <dbReference type="EC" id="5.1.3.3"/>
    </reaction>
</comment>
<evidence type="ECO:0000256" key="7">
    <source>
        <dbReference type="ARBA" id="ARBA00014165"/>
    </source>
</evidence>
<proteinExistence type="inferred from homology"/>
<dbReference type="SUPFAM" id="SSF74650">
    <property type="entry name" value="Galactose mutarotase-like"/>
    <property type="match status" value="1"/>
</dbReference>
<dbReference type="PANTHER" id="PTHR10091">
    <property type="entry name" value="ALDOSE-1-EPIMERASE"/>
    <property type="match status" value="1"/>
</dbReference>
<evidence type="ECO:0000313" key="12">
    <source>
        <dbReference type="EMBL" id="WOK05395.1"/>
    </source>
</evidence>
<dbReference type="PANTHER" id="PTHR10091:SF0">
    <property type="entry name" value="GALACTOSE MUTAROTASE"/>
    <property type="match status" value="1"/>
</dbReference>
<evidence type="ECO:0000256" key="4">
    <source>
        <dbReference type="ARBA" id="ARBA00006206"/>
    </source>
</evidence>
<dbReference type="EC" id="5.1.3.3" evidence="6 11"/>
<dbReference type="PIRSF" id="PIRSF005096">
    <property type="entry name" value="GALM"/>
    <property type="match status" value="1"/>
</dbReference>
<evidence type="ECO:0000256" key="6">
    <source>
        <dbReference type="ARBA" id="ARBA00013185"/>
    </source>
</evidence>
<dbReference type="InterPro" id="IPR047215">
    <property type="entry name" value="Galactose_mutarotase-like"/>
</dbReference>
<dbReference type="NCBIfam" id="NF008277">
    <property type="entry name" value="PRK11055.1"/>
    <property type="match status" value="1"/>
</dbReference>